<gene>
    <name evidence="5" type="ORF">TKK_015411</name>
</gene>
<evidence type="ECO:0000313" key="5">
    <source>
        <dbReference type="EMBL" id="KAL3389140.1"/>
    </source>
</evidence>
<feature type="chain" id="PRO_5044811307" description="CUB domain-containing protein" evidence="3">
    <location>
        <begin position="22"/>
        <end position="367"/>
    </location>
</feature>
<dbReference type="PROSITE" id="PS01180">
    <property type="entry name" value="CUB"/>
    <property type="match status" value="1"/>
</dbReference>
<dbReference type="SUPFAM" id="SSF49854">
    <property type="entry name" value="Spermadhesin, CUB domain"/>
    <property type="match status" value="1"/>
</dbReference>
<dbReference type="Proteomes" id="UP001627154">
    <property type="component" value="Unassembled WGS sequence"/>
</dbReference>
<comment type="caution">
    <text evidence="2">Lacks conserved residue(s) required for the propagation of feature annotation.</text>
</comment>
<evidence type="ECO:0000256" key="3">
    <source>
        <dbReference type="SAM" id="SignalP"/>
    </source>
</evidence>
<dbReference type="InterPro" id="IPR000859">
    <property type="entry name" value="CUB_dom"/>
</dbReference>
<evidence type="ECO:0000256" key="1">
    <source>
        <dbReference type="ARBA" id="ARBA00023157"/>
    </source>
</evidence>
<comment type="caution">
    <text evidence="5">The sequence shown here is derived from an EMBL/GenBank/DDBJ whole genome shotgun (WGS) entry which is preliminary data.</text>
</comment>
<sequence>MDLYYLHLFFILIILFNFKYSQKITTAIIEQRQTRFFPFFNVIRFSNSACTSKNYNGTCYSKKECTNYGGADYGSCANGFGTCCVFEKTCGTSTIANTTYFTSPSYPKAYVGGSRCFIQVQKYNTDICQLRLDFIDFTLAQPSFDGICNVDSFLITGGSSHVPQLCGENTDQHVYIDFDGSTPITISIDTKLNYTIKRRWNIKIQQIFCFSELHAPRGCLQHHTSVSGSVISFNYGSFNSMNLNGTREIAQLNYGICISKLSGYCILKWSATDFGIANYSSTNDTISSCRNNFIMIPNSKEIDTNPNHVLSIPTDRFCGENFVPRITNLSPFVLYVVTDSTAIKSSYNQSRGFIMDFEQKMCSNAYS</sequence>
<keyword evidence="3" id="KW-0732">Signal</keyword>
<feature type="domain" description="CUB" evidence="4">
    <location>
        <begin position="90"/>
        <end position="207"/>
    </location>
</feature>
<dbReference type="EMBL" id="JBJJXI010000123">
    <property type="protein sequence ID" value="KAL3389140.1"/>
    <property type="molecule type" value="Genomic_DNA"/>
</dbReference>
<keyword evidence="6" id="KW-1185">Reference proteome</keyword>
<dbReference type="PANTHER" id="PTHR33236:SF5">
    <property type="entry name" value="CUB DOMAIN-CONTAINING PROTEIN"/>
    <property type="match status" value="1"/>
</dbReference>
<dbReference type="Pfam" id="PF00431">
    <property type="entry name" value="CUB"/>
    <property type="match status" value="1"/>
</dbReference>
<evidence type="ECO:0000259" key="4">
    <source>
        <dbReference type="PROSITE" id="PS01180"/>
    </source>
</evidence>
<feature type="signal peptide" evidence="3">
    <location>
        <begin position="1"/>
        <end position="21"/>
    </location>
</feature>
<accession>A0ABD2W7W9</accession>
<evidence type="ECO:0000256" key="2">
    <source>
        <dbReference type="PROSITE-ProRule" id="PRU00059"/>
    </source>
</evidence>
<dbReference type="InterPro" id="IPR058698">
    <property type="entry name" value="CUB_metazoa"/>
</dbReference>
<evidence type="ECO:0000313" key="6">
    <source>
        <dbReference type="Proteomes" id="UP001627154"/>
    </source>
</evidence>
<dbReference type="Pfam" id="PF26080">
    <property type="entry name" value="CUB_animal"/>
    <property type="match status" value="1"/>
</dbReference>
<keyword evidence="1" id="KW-1015">Disulfide bond</keyword>
<dbReference type="Gene3D" id="2.60.120.290">
    <property type="entry name" value="Spermadhesin, CUB domain"/>
    <property type="match status" value="1"/>
</dbReference>
<dbReference type="PANTHER" id="PTHR33236">
    <property type="entry name" value="INTRAFLAGELLAR TRANSPORT PROTEIN 122 FAMILY PROTEIN-RELATED"/>
    <property type="match status" value="1"/>
</dbReference>
<protein>
    <recommendedName>
        <fullName evidence="4">CUB domain-containing protein</fullName>
    </recommendedName>
</protein>
<reference evidence="5 6" key="1">
    <citation type="journal article" date="2024" name="bioRxiv">
        <title>A reference genome for Trichogramma kaykai: A tiny desert-dwelling parasitoid wasp with competing sex-ratio distorters.</title>
        <authorList>
            <person name="Culotta J."/>
            <person name="Lindsey A.R."/>
        </authorList>
    </citation>
    <scope>NUCLEOTIDE SEQUENCE [LARGE SCALE GENOMIC DNA]</scope>
    <source>
        <strain evidence="5 6">KSX58</strain>
    </source>
</reference>
<name>A0ABD2W7W9_9HYME</name>
<dbReference type="InterPro" id="IPR035914">
    <property type="entry name" value="Sperma_CUB_dom_sf"/>
</dbReference>
<organism evidence="5 6">
    <name type="scientific">Trichogramma kaykai</name>
    <dbReference type="NCBI Taxonomy" id="54128"/>
    <lineage>
        <taxon>Eukaryota</taxon>
        <taxon>Metazoa</taxon>
        <taxon>Ecdysozoa</taxon>
        <taxon>Arthropoda</taxon>
        <taxon>Hexapoda</taxon>
        <taxon>Insecta</taxon>
        <taxon>Pterygota</taxon>
        <taxon>Neoptera</taxon>
        <taxon>Endopterygota</taxon>
        <taxon>Hymenoptera</taxon>
        <taxon>Apocrita</taxon>
        <taxon>Proctotrupomorpha</taxon>
        <taxon>Chalcidoidea</taxon>
        <taxon>Trichogrammatidae</taxon>
        <taxon>Trichogramma</taxon>
    </lineage>
</organism>
<proteinExistence type="predicted"/>
<dbReference type="AlphaFoldDB" id="A0ABD2W7W9"/>